<gene>
    <name evidence="2" type="ORF">SO694_00005140</name>
</gene>
<feature type="region of interest" description="Disordered" evidence="1">
    <location>
        <begin position="1"/>
        <end position="224"/>
    </location>
</feature>
<comment type="caution">
    <text evidence="2">The sequence shown here is derived from an EMBL/GenBank/DDBJ whole genome shotgun (WGS) entry which is preliminary data.</text>
</comment>
<accession>A0ABR1G9V4</accession>
<sequence>MSGEAPNRSLPKTPERLLSLHKKYRKARASPDEDPPQPGAVDPPKPLSFPEAYERAEQAGAGENTPGGTFEPRSPRLGAASVGQRARALAAAPHAAPPSAQVTRFLRGVPAKEITKLYDESAGDDADARRRRRRRRRAVAAPVARPAARPSRARRSSAAGAPSAPWAAPTGRRRAAGRRSPPRPTRGRVRGPLPRSTFWTARKPSLRSRSDFSVGDALEARRWR</sequence>
<evidence type="ECO:0000313" key="2">
    <source>
        <dbReference type="EMBL" id="KAK7249844.1"/>
    </source>
</evidence>
<protein>
    <submittedName>
        <fullName evidence="2">Uncharacterized protein</fullName>
    </submittedName>
</protein>
<feature type="compositionally biased region" description="Low complexity" evidence="1">
    <location>
        <begin position="139"/>
        <end position="170"/>
    </location>
</feature>
<feature type="compositionally biased region" description="Pro residues" evidence="1">
    <location>
        <begin position="36"/>
        <end position="47"/>
    </location>
</feature>
<name>A0ABR1G9V4_AURAN</name>
<evidence type="ECO:0000256" key="1">
    <source>
        <dbReference type="SAM" id="MobiDB-lite"/>
    </source>
</evidence>
<keyword evidence="3" id="KW-1185">Reference proteome</keyword>
<feature type="compositionally biased region" description="Basic residues" evidence="1">
    <location>
        <begin position="171"/>
        <end position="189"/>
    </location>
</feature>
<reference evidence="2 3" key="1">
    <citation type="submission" date="2024-03" db="EMBL/GenBank/DDBJ databases">
        <title>Aureococcus anophagefferens CCMP1851 and Kratosvirus quantuckense: Draft genome of a second virus-susceptible host strain in the model system.</title>
        <authorList>
            <person name="Chase E."/>
            <person name="Truchon A.R."/>
            <person name="Schepens W."/>
            <person name="Wilhelm S.W."/>
        </authorList>
    </citation>
    <scope>NUCLEOTIDE SEQUENCE [LARGE SCALE GENOMIC DNA]</scope>
    <source>
        <strain evidence="2 3">CCMP1851</strain>
    </source>
</reference>
<feature type="compositionally biased region" description="Low complexity" evidence="1">
    <location>
        <begin position="79"/>
        <end position="102"/>
    </location>
</feature>
<organism evidence="2 3">
    <name type="scientific">Aureococcus anophagefferens</name>
    <name type="common">Harmful bloom alga</name>
    <dbReference type="NCBI Taxonomy" id="44056"/>
    <lineage>
        <taxon>Eukaryota</taxon>
        <taxon>Sar</taxon>
        <taxon>Stramenopiles</taxon>
        <taxon>Ochrophyta</taxon>
        <taxon>Pelagophyceae</taxon>
        <taxon>Pelagomonadales</taxon>
        <taxon>Pelagomonadaceae</taxon>
        <taxon>Aureococcus</taxon>
    </lineage>
</organism>
<proteinExistence type="predicted"/>
<evidence type="ECO:0000313" key="3">
    <source>
        <dbReference type="Proteomes" id="UP001363151"/>
    </source>
</evidence>
<feature type="compositionally biased region" description="Basic residues" evidence="1">
    <location>
        <begin position="129"/>
        <end position="138"/>
    </location>
</feature>
<dbReference type="Proteomes" id="UP001363151">
    <property type="component" value="Unassembled WGS sequence"/>
</dbReference>
<feature type="compositionally biased region" description="Basic residues" evidence="1">
    <location>
        <begin position="19"/>
        <end position="28"/>
    </location>
</feature>
<dbReference type="EMBL" id="JBBJCI010000039">
    <property type="protein sequence ID" value="KAK7249844.1"/>
    <property type="molecule type" value="Genomic_DNA"/>
</dbReference>